<evidence type="ECO:0000313" key="2">
    <source>
        <dbReference type="Proteomes" id="UP001419268"/>
    </source>
</evidence>
<dbReference type="Proteomes" id="UP001419268">
    <property type="component" value="Unassembled WGS sequence"/>
</dbReference>
<protein>
    <submittedName>
        <fullName evidence="1">Uncharacterized protein</fullName>
    </submittedName>
</protein>
<accession>A0AAP0IBY7</accession>
<name>A0AAP0IBY7_9MAGN</name>
<sequence length="57" mass="6501">MWPEMHASLLSFKVRLQQMQELTNNLSNVSVAPSANAAYVKNPKQAQKRKDEEIMVV</sequence>
<comment type="caution">
    <text evidence="1">The sequence shown here is derived from an EMBL/GenBank/DDBJ whole genome shotgun (WGS) entry which is preliminary data.</text>
</comment>
<reference evidence="1 2" key="1">
    <citation type="submission" date="2024-01" db="EMBL/GenBank/DDBJ databases">
        <title>Genome assemblies of Stephania.</title>
        <authorList>
            <person name="Yang L."/>
        </authorList>
    </citation>
    <scope>NUCLEOTIDE SEQUENCE [LARGE SCALE GENOMIC DNA]</scope>
    <source>
        <strain evidence="1">JXDWG</strain>
        <tissue evidence="1">Leaf</tissue>
    </source>
</reference>
<proteinExistence type="predicted"/>
<gene>
    <name evidence="1" type="ORF">Scep_019854</name>
</gene>
<evidence type="ECO:0000313" key="1">
    <source>
        <dbReference type="EMBL" id="KAK9112335.1"/>
    </source>
</evidence>
<dbReference type="AlphaFoldDB" id="A0AAP0IBY7"/>
<keyword evidence="2" id="KW-1185">Reference proteome</keyword>
<dbReference type="EMBL" id="JBBNAG010000008">
    <property type="protein sequence ID" value="KAK9112335.1"/>
    <property type="molecule type" value="Genomic_DNA"/>
</dbReference>
<organism evidence="1 2">
    <name type="scientific">Stephania cephalantha</name>
    <dbReference type="NCBI Taxonomy" id="152367"/>
    <lineage>
        <taxon>Eukaryota</taxon>
        <taxon>Viridiplantae</taxon>
        <taxon>Streptophyta</taxon>
        <taxon>Embryophyta</taxon>
        <taxon>Tracheophyta</taxon>
        <taxon>Spermatophyta</taxon>
        <taxon>Magnoliopsida</taxon>
        <taxon>Ranunculales</taxon>
        <taxon>Menispermaceae</taxon>
        <taxon>Menispermoideae</taxon>
        <taxon>Cissampelideae</taxon>
        <taxon>Stephania</taxon>
    </lineage>
</organism>